<dbReference type="InterPro" id="IPR003593">
    <property type="entry name" value="AAA+_ATPase"/>
</dbReference>
<dbReference type="PROSITE" id="PS50893">
    <property type="entry name" value="ABC_TRANSPORTER_2"/>
    <property type="match status" value="1"/>
</dbReference>
<dbReference type="InterPro" id="IPR003439">
    <property type="entry name" value="ABC_transporter-like_ATP-bd"/>
</dbReference>
<dbReference type="RefSeq" id="WP_188681038.1">
    <property type="nucleotide sequence ID" value="NZ_BMGP01000008.1"/>
</dbReference>
<dbReference type="Pfam" id="PF00664">
    <property type="entry name" value="ABC_membrane"/>
    <property type="match status" value="1"/>
</dbReference>
<evidence type="ECO:0000256" key="7">
    <source>
        <dbReference type="SAM" id="Phobius"/>
    </source>
</evidence>
<keyword evidence="6 7" id="KW-0472">Membrane</keyword>
<evidence type="ECO:0008006" key="12">
    <source>
        <dbReference type="Google" id="ProtNLM"/>
    </source>
</evidence>
<evidence type="ECO:0000256" key="3">
    <source>
        <dbReference type="ARBA" id="ARBA00022741"/>
    </source>
</evidence>
<dbReference type="GO" id="GO:0045454">
    <property type="term" value="P:cell redox homeostasis"/>
    <property type="evidence" value="ECO:0007669"/>
    <property type="project" value="InterPro"/>
</dbReference>
<feature type="transmembrane region" description="Helical" evidence="7">
    <location>
        <begin position="272"/>
        <end position="295"/>
    </location>
</feature>
<dbReference type="InterPro" id="IPR011527">
    <property type="entry name" value="ABC1_TM_dom"/>
</dbReference>
<keyword evidence="3" id="KW-0547">Nucleotide-binding</keyword>
<feature type="domain" description="ABC transmembrane type-1" evidence="9">
    <location>
        <begin position="20"/>
        <end position="262"/>
    </location>
</feature>
<dbReference type="EMBL" id="BMGP01000008">
    <property type="protein sequence ID" value="GGF40573.1"/>
    <property type="molecule type" value="Genomic_DNA"/>
</dbReference>
<dbReference type="PANTHER" id="PTHR24221:SF654">
    <property type="entry name" value="ATP-BINDING CASSETTE SUB-FAMILY B MEMBER 6"/>
    <property type="match status" value="1"/>
</dbReference>
<evidence type="ECO:0000259" key="8">
    <source>
        <dbReference type="PROSITE" id="PS50893"/>
    </source>
</evidence>
<feature type="transmembrane region" description="Helical" evidence="7">
    <location>
        <begin position="231"/>
        <end position="260"/>
    </location>
</feature>
<dbReference type="GO" id="GO:0005886">
    <property type="term" value="C:plasma membrane"/>
    <property type="evidence" value="ECO:0007669"/>
    <property type="project" value="UniProtKB-SubCell"/>
</dbReference>
<dbReference type="Gene3D" id="3.40.50.300">
    <property type="entry name" value="P-loop containing nucleotide triphosphate hydrolases"/>
    <property type="match status" value="1"/>
</dbReference>
<dbReference type="GO" id="GO:0005524">
    <property type="term" value="F:ATP binding"/>
    <property type="evidence" value="ECO:0007669"/>
    <property type="project" value="UniProtKB-KW"/>
</dbReference>
<evidence type="ECO:0000256" key="2">
    <source>
        <dbReference type="ARBA" id="ARBA00022692"/>
    </source>
</evidence>
<evidence type="ECO:0000256" key="4">
    <source>
        <dbReference type="ARBA" id="ARBA00022840"/>
    </source>
</evidence>
<dbReference type="Proteomes" id="UP000598775">
    <property type="component" value="Unassembled WGS sequence"/>
</dbReference>
<keyword evidence="2 7" id="KW-0812">Transmembrane</keyword>
<feature type="transmembrane region" description="Helical" evidence="7">
    <location>
        <begin position="302"/>
        <end position="327"/>
    </location>
</feature>
<evidence type="ECO:0000313" key="11">
    <source>
        <dbReference type="Proteomes" id="UP000598775"/>
    </source>
</evidence>
<evidence type="ECO:0000313" key="10">
    <source>
        <dbReference type="EMBL" id="GGF40573.1"/>
    </source>
</evidence>
<evidence type="ECO:0000256" key="6">
    <source>
        <dbReference type="ARBA" id="ARBA00023136"/>
    </source>
</evidence>
<proteinExistence type="predicted"/>
<keyword evidence="11" id="KW-1185">Reference proteome</keyword>
<comment type="subcellular location">
    <subcellularLocation>
        <location evidence="1">Cell membrane</location>
        <topology evidence="1">Multi-pass membrane protein</topology>
    </subcellularLocation>
</comment>
<feature type="domain" description="ABC transporter" evidence="8">
    <location>
        <begin position="367"/>
        <end position="575"/>
    </location>
</feature>
<reference evidence="10 11" key="1">
    <citation type="journal article" date="2014" name="Int. J. Syst. Evol. Microbiol.">
        <title>Complete genome sequence of Corynebacterium casei LMG S-19264T (=DSM 44701T), isolated from a smear-ripened cheese.</title>
        <authorList>
            <consortium name="US DOE Joint Genome Institute (JGI-PGF)"/>
            <person name="Walter F."/>
            <person name="Albersmeier A."/>
            <person name="Kalinowski J."/>
            <person name="Ruckert C."/>
        </authorList>
    </citation>
    <scope>NUCLEOTIDE SEQUENCE [LARGE SCALE GENOMIC DNA]</scope>
    <source>
        <strain evidence="10 11">CGMCC 1.12976</strain>
    </source>
</reference>
<dbReference type="CDD" id="cd03228">
    <property type="entry name" value="ABCC_MRP_Like"/>
    <property type="match status" value="1"/>
</dbReference>
<dbReference type="SUPFAM" id="SSF52540">
    <property type="entry name" value="P-loop containing nucleoside triphosphate hydrolases"/>
    <property type="match status" value="1"/>
</dbReference>
<gene>
    <name evidence="10" type="ORF">GCM10011399_36670</name>
</gene>
<evidence type="ECO:0000256" key="5">
    <source>
        <dbReference type="ARBA" id="ARBA00022989"/>
    </source>
</evidence>
<dbReference type="GO" id="GO:0140359">
    <property type="term" value="F:ABC-type transporter activity"/>
    <property type="evidence" value="ECO:0007669"/>
    <property type="project" value="InterPro"/>
</dbReference>
<dbReference type="PANTHER" id="PTHR24221">
    <property type="entry name" value="ATP-BINDING CASSETTE SUB-FAMILY B"/>
    <property type="match status" value="1"/>
</dbReference>
<dbReference type="PROSITE" id="PS00211">
    <property type="entry name" value="ABC_TRANSPORTER_1"/>
    <property type="match status" value="1"/>
</dbReference>
<dbReference type="SMART" id="SM00382">
    <property type="entry name" value="AAA"/>
    <property type="match status" value="1"/>
</dbReference>
<dbReference type="InterPro" id="IPR027417">
    <property type="entry name" value="P-loop_NTPase"/>
</dbReference>
<feature type="transmembrane region" description="Helical" evidence="7">
    <location>
        <begin position="136"/>
        <end position="154"/>
    </location>
</feature>
<dbReference type="SUPFAM" id="SSF90123">
    <property type="entry name" value="ABC transporter transmembrane region"/>
    <property type="match status" value="1"/>
</dbReference>
<evidence type="ECO:0000256" key="1">
    <source>
        <dbReference type="ARBA" id="ARBA00004651"/>
    </source>
</evidence>
<dbReference type="AlphaFoldDB" id="A0A917BEQ7"/>
<feature type="transmembrane region" description="Helical" evidence="7">
    <location>
        <begin position="21"/>
        <end position="43"/>
    </location>
</feature>
<evidence type="ECO:0000259" key="9">
    <source>
        <dbReference type="PROSITE" id="PS50929"/>
    </source>
</evidence>
<dbReference type="InterPro" id="IPR014223">
    <property type="entry name" value="ABC_CydC/D"/>
</dbReference>
<feature type="transmembrane region" description="Helical" evidence="7">
    <location>
        <begin position="160"/>
        <end position="181"/>
    </location>
</feature>
<dbReference type="PROSITE" id="PS50929">
    <property type="entry name" value="ABC_TM1F"/>
    <property type="match status" value="1"/>
</dbReference>
<sequence length="575" mass="59336">MLTSEVLRLAQPRWRAFAPGLIFGVLSAAAAVALLATSAWLITRAADEPPILFLSAAIVGVRAAALGRASFRYLERLQSHDAAFRGLADLRVSIYERLIPLAPDGLRGTRRGDLLARLVGDVDELQNLPLRVVQPLATSLIVAVAAVVGVSILLPAAGLALAVTLALAFALGTLVNARLAGRAERDLSPVRADFADGTLDVVSNLDVLVAFGAVDARLDHLRDTESRLTRAALGTASGTGAVAGVVSLLAGAATFCGLLFGVPALGVVTGVAGSAGAAAVAAAAGAGTFGAVFAGGAIDGPVLAMLALVPIAVFEVFGMVPLAVGAWRQVRVSAERVAQAVPTVVPPEIPADVPVQDLRVGAIASAIELRGLSARWPEARGDAFGGVSLSIRPGDRVLVTGPSGAGKTTLAHALVRFLDYGGEYTIGGVEARALPAEEVRRTVGLCEQQPYLFDANLRQNLLFARESATDHDLLNVLERVGLRDWALERGGLSAHVGERGALVSGGQAQRIALARALLAGFPVVIFDEPTANVDPDQADLLLADLLAVAGPRRSVVLISHADVPQALVTQTLRLA</sequence>
<dbReference type="InterPro" id="IPR039421">
    <property type="entry name" value="Type_1_exporter"/>
</dbReference>
<protein>
    <recommendedName>
        <fullName evidence="12">Thiol reductant ABC exporter subunit CydC</fullName>
    </recommendedName>
</protein>
<dbReference type="InterPro" id="IPR017871">
    <property type="entry name" value="ABC_transporter-like_CS"/>
</dbReference>
<organism evidence="10 11">
    <name type="scientific">Subtercola lobariae</name>
    <dbReference type="NCBI Taxonomy" id="1588641"/>
    <lineage>
        <taxon>Bacteria</taxon>
        <taxon>Bacillati</taxon>
        <taxon>Actinomycetota</taxon>
        <taxon>Actinomycetes</taxon>
        <taxon>Micrococcales</taxon>
        <taxon>Microbacteriaceae</taxon>
        <taxon>Subtercola</taxon>
    </lineage>
</organism>
<dbReference type="NCBIfam" id="TIGR02868">
    <property type="entry name" value="CydC"/>
    <property type="match status" value="1"/>
</dbReference>
<comment type="caution">
    <text evidence="10">The sequence shown here is derived from an EMBL/GenBank/DDBJ whole genome shotgun (WGS) entry which is preliminary data.</text>
</comment>
<name>A0A917BEQ7_9MICO</name>
<dbReference type="GO" id="GO:0034775">
    <property type="term" value="P:glutathione transmembrane transport"/>
    <property type="evidence" value="ECO:0007669"/>
    <property type="project" value="InterPro"/>
</dbReference>
<keyword evidence="5 7" id="KW-1133">Transmembrane helix</keyword>
<accession>A0A917BEQ7</accession>
<dbReference type="Pfam" id="PF00005">
    <property type="entry name" value="ABC_tran"/>
    <property type="match status" value="1"/>
</dbReference>
<dbReference type="GO" id="GO:0016887">
    <property type="term" value="F:ATP hydrolysis activity"/>
    <property type="evidence" value="ECO:0007669"/>
    <property type="project" value="InterPro"/>
</dbReference>
<dbReference type="InterPro" id="IPR036640">
    <property type="entry name" value="ABC1_TM_sf"/>
</dbReference>
<keyword evidence="4" id="KW-0067">ATP-binding</keyword>
<dbReference type="Gene3D" id="1.20.1560.10">
    <property type="entry name" value="ABC transporter type 1, transmembrane domain"/>
    <property type="match status" value="1"/>
</dbReference>